<keyword evidence="1" id="KW-0238">DNA-binding</keyword>
<reference evidence="2" key="1">
    <citation type="submission" date="2015-03" db="EMBL/GenBank/DDBJ databases">
        <authorList>
            <consortium name="Pathogen Informatics"/>
        </authorList>
    </citation>
    <scope>NUCLEOTIDE SEQUENCE [LARGE SCALE GENOMIC DNA]</scope>
    <source>
        <strain evidence="2">SMRU2248</strain>
    </source>
</reference>
<dbReference type="GO" id="GO:0003677">
    <property type="term" value="F:DNA binding"/>
    <property type="evidence" value="ECO:0007669"/>
    <property type="project" value="UniProtKB-KW"/>
</dbReference>
<dbReference type="InterPro" id="IPR036388">
    <property type="entry name" value="WH-like_DNA-bd_sf"/>
</dbReference>
<proteinExistence type="predicted"/>
<sequence>MQEQFTINLPKITEKQLLARYDGMVQEAIEKAFTEQELYKPMIRMAGLCRWLDVSNTTIVKWQKAGMPHIVVDGVTLYDKHQVRKWLQQYER</sequence>
<accession>A0A0T8U6H4</accession>
<dbReference type="EMBL" id="CMJT01000006">
    <property type="protein sequence ID" value="CKA87143.1"/>
    <property type="molecule type" value="Genomic_DNA"/>
</dbReference>
<dbReference type="InterPro" id="IPR009061">
    <property type="entry name" value="DNA-bd_dom_put_sf"/>
</dbReference>
<dbReference type="AlphaFoldDB" id="A0A0T8U6H4"/>
<dbReference type="Proteomes" id="UP000041827">
    <property type="component" value="Unassembled WGS sequence"/>
</dbReference>
<dbReference type="SUPFAM" id="SSF46955">
    <property type="entry name" value="Putative DNA-binding domain"/>
    <property type="match status" value="1"/>
</dbReference>
<gene>
    <name evidence="1" type="ORF">ERS021757_00790</name>
</gene>
<protein>
    <submittedName>
        <fullName evidence="1">DNA-binding protein</fullName>
    </submittedName>
</protein>
<dbReference type="RefSeq" id="WP_050261429.1">
    <property type="nucleotide sequence ID" value="NZ_CMJT01000006.1"/>
</dbReference>
<name>A0A0T8U6H4_9STRE</name>
<dbReference type="Gene3D" id="1.10.10.10">
    <property type="entry name" value="Winged helix-like DNA-binding domain superfamily/Winged helix DNA-binding domain"/>
    <property type="match status" value="1"/>
</dbReference>
<evidence type="ECO:0000313" key="2">
    <source>
        <dbReference type="Proteomes" id="UP000041827"/>
    </source>
</evidence>
<organism evidence="1 2">
    <name type="scientific">Streptococcus pseudopneumoniae</name>
    <dbReference type="NCBI Taxonomy" id="257758"/>
    <lineage>
        <taxon>Bacteria</taxon>
        <taxon>Bacillati</taxon>
        <taxon>Bacillota</taxon>
        <taxon>Bacilli</taxon>
        <taxon>Lactobacillales</taxon>
        <taxon>Streptococcaceae</taxon>
        <taxon>Streptococcus</taxon>
    </lineage>
</organism>
<evidence type="ECO:0000313" key="1">
    <source>
        <dbReference type="EMBL" id="CKA87143.1"/>
    </source>
</evidence>